<dbReference type="InterPro" id="IPR036259">
    <property type="entry name" value="MFS_trans_sf"/>
</dbReference>
<dbReference type="Pfam" id="PF07690">
    <property type="entry name" value="MFS_1"/>
    <property type="match status" value="1"/>
</dbReference>
<keyword evidence="8" id="KW-1185">Reference proteome</keyword>
<feature type="transmembrane region" description="Helical" evidence="5">
    <location>
        <begin position="174"/>
        <end position="192"/>
    </location>
</feature>
<comment type="caution">
    <text evidence="7">The sequence shown here is derived from an EMBL/GenBank/DDBJ whole genome shotgun (WGS) entry which is preliminary data.</text>
</comment>
<dbReference type="OrthoDB" id="2585655at2759"/>
<dbReference type="Gene3D" id="1.20.1250.20">
    <property type="entry name" value="MFS general substrate transporter like domains"/>
    <property type="match status" value="1"/>
</dbReference>
<evidence type="ECO:0000313" key="8">
    <source>
        <dbReference type="Proteomes" id="UP000249363"/>
    </source>
</evidence>
<evidence type="ECO:0000313" key="7">
    <source>
        <dbReference type="EMBL" id="RAO64244.1"/>
    </source>
</evidence>
<feature type="transmembrane region" description="Helical" evidence="5">
    <location>
        <begin position="396"/>
        <end position="416"/>
    </location>
</feature>
<feature type="domain" description="Major facilitator superfamily (MFS) profile" evidence="6">
    <location>
        <begin position="51"/>
        <end position="482"/>
    </location>
</feature>
<evidence type="ECO:0000259" key="6">
    <source>
        <dbReference type="PROSITE" id="PS50850"/>
    </source>
</evidence>
<organism evidence="7 8">
    <name type="scientific">Talaromyces amestolkiae</name>
    <dbReference type="NCBI Taxonomy" id="1196081"/>
    <lineage>
        <taxon>Eukaryota</taxon>
        <taxon>Fungi</taxon>
        <taxon>Dikarya</taxon>
        <taxon>Ascomycota</taxon>
        <taxon>Pezizomycotina</taxon>
        <taxon>Eurotiomycetes</taxon>
        <taxon>Eurotiomycetidae</taxon>
        <taxon>Eurotiales</taxon>
        <taxon>Trichocomaceae</taxon>
        <taxon>Talaromyces</taxon>
        <taxon>Talaromyces sect. Talaromyces</taxon>
    </lineage>
</organism>
<gene>
    <name evidence="7" type="ORF">BHQ10_000256</name>
</gene>
<feature type="transmembrane region" description="Helical" evidence="5">
    <location>
        <begin position="204"/>
        <end position="224"/>
    </location>
</feature>
<proteinExistence type="predicted"/>
<keyword evidence="4 5" id="KW-0472">Membrane</keyword>
<keyword evidence="2 5" id="KW-0812">Transmembrane</keyword>
<accession>A0A364KL27</accession>
<feature type="transmembrane region" description="Helical" evidence="5">
    <location>
        <begin position="454"/>
        <end position="480"/>
    </location>
</feature>
<protein>
    <recommendedName>
        <fullName evidence="6">Major facilitator superfamily (MFS) profile domain-containing protein</fullName>
    </recommendedName>
</protein>
<evidence type="ECO:0000256" key="4">
    <source>
        <dbReference type="ARBA" id="ARBA00023136"/>
    </source>
</evidence>
<dbReference type="Proteomes" id="UP000249363">
    <property type="component" value="Unassembled WGS sequence"/>
</dbReference>
<keyword evidence="3 5" id="KW-1133">Transmembrane helix</keyword>
<dbReference type="GO" id="GO:0022857">
    <property type="term" value="F:transmembrane transporter activity"/>
    <property type="evidence" value="ECO:0007669"/>
    <property type="project" value="InterPro"/>
</dbReference>
<feature type="transmembrane region" description="Helical" evidence="5">
    <location>
        <begin position="147"/>
        <end position="167"/>
    </location>
</feature>
<reference evidence="7 8" key="1">
    <citation type="journal article" date="2017" name="Biotechnol. Biofuels">
        <title>Differential beta-glucosidase expression as a function of carbon source availability in Talaromyces amestolkiae: a genomic and proteomic approach.</title>
        <authorList>
            <person name="de Eugenio L.I."/>
            <person name="Mendez-Liter J.A."/>
            <person name="Nieto-Dominguez M."/>
            <person name="Alonso L."/>
            <person name="Gil-Munoz J."/>
            <person name="Barriuso J."/>
            <person name="Prieto A."/>
            <person name="Martinez M.J."/>
        </authorList>
    </citation>
    <scope>NUCLEOTIDE SEQUENCE [LARGE SCALE GENOMIC DNA]</scope>
    <source>
        <strain evidence="7 8">CIB</strain>
    </source>
</reference>
<dbReference type="GeneID" id="63789473"/>
<dbReference type="PANTHER" id="PTHR23502:SF181">
    <property type="entry name" value="MAJOR FACILITATOR SUPERFAMILY (MFS) PROFILE DOMAIN-CONTAINING PROTEIN"/>
    <property type="match status" value="1"/>
</dbReference>
<dbReference type="GO" id="GO:0005886">
    <property type="term" value="C:plasma membrane"/>
    <property type="evidence" value="ECO:0007669"/>
    <property type="project" value="TreeGrafter"/>
</dbReference>
<feature type="transmembrane region" description="Helical" evidence="5">
    <location>
        <begin position="49"/>
        <end position="67"/>
    </location>
</feature>
<feature type="transmembrane region" description="Helical" evidence="5">
    <location>
        <begin position="428"/>
        <end position="448"/>
    </location>
</feature>
<sequence length="515" mass="57503">MTTKVGHYEEEQVEDVELKVPTTNARARLVPRPSEDPADPLNWPMKLKLLILFEVCWLAFLGTWNTSSINPAYSLLAKDLNVTAIQASYQTTIAIALNGVGPFIWIPLANVYGRRSVYLLTTFIGFVTALGCGFVQTYGALVGIRAINGLFPVSMALGPATVTDLFFYHQRGRALGLFTVMLTSGAHFAALFGGPVAKFVGWRYIFWITAAMNFATLVVLIFGLPETVYYKPRTYSDTSTEAPELTIAQYRQLLRPWTTFPGVRLKARHVVIPAFRMAMYPSVLFPSLYYAAQYVFTAIFPAVTYSIIFQKRFGWNPFQCGLAYGGTMTIGSLAGELVAGRIIDDVIRREAKRRNVDSPPPETRFKGLWTGAILIPAGLLIFGFTMRYETHWSGPLAGMFIGIFGIQVVATVCYTYSIDSYRVESSEVAQFFNFCRQITSCTIAFYGIKLCEAIGYQFAFIMFALVGSVLAFLPIIWLMWKGQSVRERLGMPTNVSVGEEIITDYNAAYRNESIE</sequence>
<dbReference type="InterPro" id="IPR020846">
    <property type="entry name" value="MFS_dom"/>
</dbReference>
<name>A0A364KL27_TALAM</name>
<feature type="transmembrane region" description="Helical" evidence="5">
    <location>
        <begin position="87"/>
        <end position="105"/>
    </location>
</feature>
<dbReference type="InterPro" id="IPR011701">
    <property type="entry name" value="MFS"/>
</dbReference>
<feature type="transmembrane region" description="Helical" evidence="5">
    <location>
        <begin position="321"/>
        <end position="343"/>
    </location>
</feature>
<dbReference type="SUPFAM" id="SSF103473">
    <property type="entry name" value="MFS general substrate transporter"/>
    <property type="match status" value="1"/>
</dbReference>
<dbReference type="EMBL" id="MIKG01000001">
    <property type="protein sequence ID" value="RAO64244.1"/>
    <property type="molecule type" value="Genomic_DNA"/>
</dbReference>
<feature type="transmembrane region" description="Helical" evidence="5">
    <location>
        <begin position="364"/>
        <end position="384"/>
    </location>
</feature>
<dbReference type="STRING" id="1196081.A0A364KL27"/>
<evidence type="ECO:0000256" key="2">
    <source>
        <dbReference type="ARBA" id="ARBA00022692"/>
    </source>
</evidence>
<dbReference type="AlphaFoldDB" id="A0A364KL27"/>
<evidence type="ECO:0000256" key="1">
    <source>
        <dbReference type="ARBA" id="ARBA00004141"/>
    </source>
</evidence>
<evidence type="ECO:0000256" key="5">
    <source>
        <dbReference type="SAM" id="Phobius"/>
    </source>
</evidence>
<feature type="transmembrane region" description="Helical" evidence="5">
    <location>
        <begin position="287"/>
        <end position="309"/>
    </location>
</feature>
<dbReference type="RefSeq" id="XP_040728761.1">
    <property type="nucleotide sequence ID" value="XM_040874719.1"/>
</dbReference>
<evidence type="ECO:0000256" key="3">
    <source>
        <dbReference type="ARBA" id="ARBA00022989"/>
    </source>
</evidence>
<dbReference type="PANTHER" id="PTHR23502">
    <property type="entry name" value="MAJOR FACILITATOR SUPERFAMILY"/>
    <property type="match status" value="1"/>
</dbReference>
<comment type="subcellular location">
    <subcellularLocation>
        <location evidence="1">Membrane</location>
        <topology evidence="1">Multi-pass membrane protein</topology>
    </subcellularLocation>
</comment>
<feature type="transmembrane region" description="Helical" evidence="5">
    <location>
        <begin position="117"/>
        <end position="141"/>
    </location>
</feature>
<dbReference type="PROSITE" id="PS50850">
    <property type="entry name" value="MFS"/>
    <property type="match status" value="1"/>
</dbReference>